<keyword evidence="1" id="KW-0472">Membrane</keyword>
<keyword evidence="1" id="KW-1133">Transmembrane helix</keyword>
<keyword evidence="3" id="KW-1185">Reference proteome</keyword>
<reference evidence="2 3" key="1">
    <citation type="journal article" date="2024" name="J Genomics">
        <title>Draft genome sequencing and assembly of Favolaschia claudopus CIRM-BRFM 2984 isolated from oak limbs.</title>
        <authorList>
            <person name="Navarro D."/>
            <person name="Drula E."/>
            <person name="Chaduli D."/>
            <person name="Cazenave R."/>
            <person name="Ahrendt S."/>
            <person name="Wang J."/>
            <person name="Lipzen A."/>
            <person name="Daum C."/>
            <person name="Barry K."/>
            <person name="Grigoriev I.V."/>
            <person name="Favel A."/>
            <person name="Rosso M.N."/>
            <person name="Martin F."/>
        </authorList>
    </citation>
    <scope>NUCLEOTIDE SEQUENCE [LARGE SCALE GENOMIC DNA]</scope>
    <source>
        <strain evidence="2 3">CIRM-BRFM 2984</strain>
    </source>
</reference>
<keyword evidence="1" id="KW-0812">Transmembrane</keyword>
<comment type="caution">
    <text evidence="2">The sequence shown here is derived from an EMBL/GenBank/DDBJ whole genome shotgun (WGS) entry which is preliminary data.</text>
</comment>
<gene>
    <name evidence="2" type="ORF">R3P38DRAFT_2976441</name>
</gene>
<organism evidence="2 3">
    <name type="scientific">Favolaschia claudopus</name>
    <dbReference type="NCBI Taxonomy" id="2862362"/>
    <lineage>
        <taxon>Eukaryota</taxon>
        <taxon>Fungi</taxon>
        <taxon>Dikarya</taxon>
        <taxon>Basidiomycota</taxon>
        <taxon>Agaricomycotina</taxon>
        <taxon>Agaricomycetes</taxon>
        <taxon>Agaricomycetidae</taxon>
        <taxon>Agaricales</taxon>
        <taxon>Marasmiineae</taxon>
        <taxon>Mycenaceae</taxon>
        <taxon>Favolaschia</taxon>
    </lineage>
</organism>
<evidence type="ECO:0000313" key="3">
    <source>
        <dbReference type="Proteomes" id="UP001362999"/>
    </source>
</evidence>
<protein>
    <submittedName>
        <fullName evidence="2">Uncharacterized protein</fullName>
    </submittedName>
</protein>
<evidence type="ECO:0000256" key="1">
    <source>
        <dbReference type="SAM" id="Phobius"/>
    </source>
</evidence>
<dbReference type="AlphaFoldDB" id="A0AAW0B3B5"/>
<proteinExistence type="predicted"/>
<feature type="transmembrane region" description="Helical" evidence="1">
    <location>
        <begin position="54"/>
        <end position="77"/>
    </location>
</feature>
<name>A0AAW0B3B5_9AGAR</name>
<evidence type="ECO:0000313" key="2">
    <source>
        <dbReference type="EMBL" id="KAK7019300.1"/>
    </source>
</evidence>
<sequence length="99" mass="11456">MLAYTYISYLSRTTEQNTTQSTSRTDGLVLTYTYTHGTVVTGLVLLRRTLSIPIAIQVYLSMLHLCLLGFSFLLIVFTNTYRIVTRRDEMIVVCKYVYR</sequence>
<dbReference type="EMBL" id="JAWWNJ010000044">
    <property type="protein sequence ID" value="KAK7019300.1"/>
    <property type="molecule type" value="Genomic_DNA"/>
</dbReference>
<dbReference type="Proteomes" id="UP001362999">
    <property type="component" value="Unassembled WGS sequence"/>
</dbReference>
<accession>A0AAW0B3B5</accession>